<accession>A0A918CST3</accession>
<evidence type="ECO:0000256" key="1">
    <source>
        <dbReference type="SAM" id="MobiDB-lite"/>
    </source>
</evidence>
<dbReference type="EMBL" id="BMML01000009">
    <property type="protein sequence ID" value="GGN16365.1"/>
    <property type="molecule type" value="Genomic_DNA"/>
</dbReference>
<proteinExistence type="predicted"/>
<name>A0A918CST3_9ACTN</name>
<gene>
    <name evidence="2" type="ORF">GCM10011578_044840</name>
</gene>
<reference evidence="2" key="2">
    <citation type="submission" date="2020-09" db="EMBL/GenBank/DDBJ databases">
        <authorList>
            <person name="Sun Q."/>
            <person name="Zhou Y."/>
        </authorList>
    </citation>
    <scope>NUCLEOTIDE SEQUENCE</scope>
    <source>
        <strain evidence="2">CGMCC 4.7110</strain>
    </source>
</reference>
<dbReference type="Proteomes" id="UP000653411">
    <property type="component" value="Unassembled WGS sequence"/>
</dbReference>
<keyword evidence="3" id="KW-1185">Reference proteome</keyword>
<feature type="region of interest" description="Disordered" evidence="1">
    <location>
        <begin position="131"/>
        <end position="152"/>
    </location>
</feature>
<organism evidence="2 3">
    <name type="scientific">Streptomyces fuscichromogenes</name>
    <dbReference type="NCBI Taxonomy" id="1324013"/>
    <lineage>
        <taxon>Bacteria</taxon>
        <taxon>Bacillati</taxon>
        <taxon>Actinomycetota</taxon>
        <taxon>Actinomycetes</taxon>
        <taxon>Kitasatosporales</taxon>
        <taxon>Streptomycetaceae</taxon>
        <taxon>Streptomyces</taxon>
    </lineage>
</organism>
<sequence length="152" mass="14888">MDGTEGRRRQGDEEPGPLPDRRGDVLAAQQARTDEVEGVSGVEAGAGGADGRPAVAAADEEAFARFGAGVVVVEDLAGGAVQGGGGAGEVDGVGAAAGCGDLLQPARELRVLGEADGVAVGFGELTQARRAVEGGAPVSRGELRDDGGDLPG</sequence>
<feature type="region of interest" description="Disordered" evidence="1">
    <location>
        <begin position="1"/>
        <end position="55"/>
    </location>
</feature>
<dbReference type="AlphaFoldDB" id="A0A918CST3"/>
<evidence type="ECO:0000313" key="3">
    <source>
        <dbReference type="Proteomes" id="UP000653411"/>
    </source>
</evidence>
<feature type="compositionally biased region" description="Basic and acidic residues" evidence="1">
    <location>
        <begin position="1"/>
        <end position="12"/>
    </location>
</feature>
<evidence type="ECO:0000313" key="2">
    <source>
        <dbReference type="EMBL" id="GGN16365.1"/>
    </source>
</evidence>
<reference evidence="2" key="1">
    <citation type="journal article" date="2014" name="Int. J. Syst. Evol. Microbiol.">
        <title>Complete genome sequence of Corynebacterium casei LMG S-19264T (=DSM 44701T), isolated from a smear-ripened cheese.</title>
        <authorList>
            <consortium name="US DOE Joint Genome Institute (JGI-PGF)"/>
            <person name="Walter F."/>
            <person name="Albersmeier A."/>
            <person name="Kalinowski J."/>
            <person name="Ruckert C."/>
        </authorList>
    </citation>
    <scope>NUCLEOTIDE SEQUENCE</scope>
    <source>
        <strain evidence="2">CGMCC 4.7110</strain>
    </source>
</reference>
<protein>
    <submittedName>
        <fullName evidence="2">Uncharacterized protein</fullName>
    </submittedName>
</protein>
<feature type="compositionally biased region" description="Basic and acidic residues" evidence="1">
    <location>
        <begin position="141"/>
        <end position="152"/>
    </location>
</feature>
<comment type="caution">
    <text evidence="2">The sequence shown here is derived from an EMBL/GenBank/DDBJ whole genome shotgun (WGS) entry which is preliminary data.</text>
</comment>